<comment type="subcellular location">
    <subcellularLocation>
        <location evidence="2">Cell outer membrane</location>
        <topology evidence="2">Multi-pass membrane protein</topology>
    </subcellularLocation>
</comment>
<dbReference type="Gene3D" id="2.60.40.1120">
    <property type="entry name" value="Carboxypeptidase-like, regulatory domain"/>
    <property type="match status" value="1"/>
</dbReference>
<dbReference type="Pfam" id="PF07715">
    <property type="entry name" value="Plug"/>
    <property type="match status" value="1"/>
</dbReference>
<comment type="similarity">
    <text evidence="2">Belongs to the TonB-dependent receptor family.</text>
</comment>
<protein>
    <recommendedName>
        <fullName evidence="7">TonB-dependent receptor plug domain-containing protein</fullName>
    </recommendedName>
</protein>
<keyword evidence="2" id="KW-0813">Transport</keyword>
<keyword evidence="2" id="KW-0812">Transmembrane</keyword>
<dbReference type="PANTHER" id="PTHR30069:SF29">
    <property type="entry name" value="HEMOGLOBIN AND HEMOGLOBIN-HAPTOGLOBIN-BINDING PROTEIN 1-RELATED"/>
    <property type="match status" value="1"/>
</dbReference>
<dbReference type="AlphaFoldDB" id="A0A8J3D5T3"/>
<dbReference type="Pfam" id="PF01835">
    <property type="entry name" value="MG2"/>
    <property type="match status" value="1"/>
</dbReference>
<dbReference type="InterPro" id="IPR012910">
    <property type="entry name" value="Plug_dom"/>
</dbReference>
<keyword evidence="2" id="KW-1134">Transmembrane beta strand</keyword>
<accession>A0A8J3D5T3</accession>
<feature type="domain" description="Macroglobulin" evidence="3">
    <location>
        <begin position="386"/>
        <end position="466"/>
    </location>
</feature>
<evidence type="ECO:0000313" key="6">
    <source>
        <dbReference type="Proteomes" id="UP000598271"/>
    </source>
</evidence>
<evidence type="ECO:0000259" key="3">
    <source>
        <dbReference type="Pfam" id="PF01835"/>
    </source>
</evidence>
<dbReference type="InterPro" id="IPR039426">
    <property type="entry name" value="TonB-dep_rcpt-like"/>
</dbReference>
<dbReference type="PANTHER" id="PTHR30069">
    <property type="entry name" value="TONB-DEPENDENT OUTER MEMBRANE RECEPTOR"/>
    <property type="match status" value="1"/>
</dbReference>
<dbReference type="InterPro" id="IPR037066">
    <property type="entry name" value="Plug_dom_sf"/>
</dbReference>
<dbReference type="PROSITE" id="PS52016">
    <property type="entry name" value="TONB_DEPENDENT_REC_3"/>
    <property type="match status" value="1"/>
</dbReference>
<reference evidence="5 6" key="1">
    <citation type="journal article" date="2014" name="Int. J. Syst. Evol. Microbiol.">
        <title>Complete genome sequence of Corynebacterium casei LMG S-19264T (=DSM 44701T), isolated from a smear-ripened cheese.</title>
        <authorList>
            <consortium name="US DOE Joint Genome Institute (JGI-PGF)"/>
            <person name="Walter F."/>
            <person name="Albersmeier A."/>
            <person name="Kalinowski J."/>
            <person name="Ruckert C."/>
        </authorList>
    </citation>
    <scope>NUCLEOTIDE SEQUENCE [LARGE SCALE GENOMIC DNA]</scope>
    <source>
        <strain evidence="5 6">KCTC 12866</strain>
    </source>
</reference>
<dbReference type="EMBL" id="BMXF01000001">
    <property type="protein sequence ID" value="GHB57027.1"/>
    <property type="molecule type" value="Genomic_DNA"/>
</dbReference>
<dbReference type="Proteomes" id="UP000598271">
    <property type="component" value="Unassembled WGS sequence"/>
</dbReference>
<dbReference type="InterPro" id="IPR013784">
    <property type="entry name" value="Carb-bd-like_fold"/>
</dbReference>
<evidence type="ECO:0000256" key="1">
    <source>
        <dbReference type="ARBA" id="ARBA00022729"/>
    </source>
</evidence>
<dbReference type="GO" id="GO:0030246">
    <property type="term" value="F:carbohydrate binding"/>
    <property type="evidence" value="ECO:0007669"/>
    <property type="project" value="InterPro"/>
</dbReference>
<dbReference type="GO" id="GO:0044718">
    <property type="term" value="P:siderophore transmembrane transport"/>
    <property type="evidence" value="ECO:0007669"/>
    <property type="project" value="TreeGrafter"/>
</dbReference>
<dbReference type="SUPFAM" id="SSF49452">
    <property type="entry name" value="Starch-binding domain-like"/>
    <property type="match status" value="1"/>
</dbReference>
<dbReference type="GO" id="GO:0015344">
    <property type="term" value="F:siderophore uptake transmembrane transporter activity"/>
    <property type="evidence" value="ECO:0007669"/>
    <property type="project" value="TreeGrafter"/>
</dbReference>
<dbReference type="SUPFAM" id="SSF56935">
    <property type="entry name" value="Porins"/>
    <property type="match status" value="1"/>
</dbReference>
<sequence>MKKHYSFFLFRLLLLIATVILCREHISAQTLSGIVTDAETAEPLPFTSVYLSNTTYATDTDTAGTYTLPNVPAGRYTLAVRVVGYTSYYQTVTLQPGINTKIDVRLKSDGRELAEVKVTAKRDKAWEKQYETFTRVFFGESQAAKLCKIINPWVIELEENGNTLTAKSDQIIEIENRYLGYKVLYDLRSFKFNGDETFYSGLTSFQPLIAANAIETEQWKANRERTFFGSEVHLFKNLAEQKAAKAGYEAYLDKPGADPHNRSTFFYQDQVKRLSQFDLDTLVIGTNGRHQIQLPRRFELHSASTEGGKFAIYRDKPAQVSWIETTGRPLLFNSDGLLLNPQEWSVSGYLANLRMAETLPINYSAAQRAPRTKRTGDDWLELPLFSTDQPYYRPGQKVSVAGRMRYSNPTYQDSLSRLVRIELFNPAKKLIHSERWVIKDGNFQGQIPLPDTLRSGMYMVRMHTQWMRNFGQEIVGIQWLPIIGLSEKPITTPVSTDTLLSLTVTRRDTTLRWRLNSQNLKLSTINLSVLNEATTPLVYPENTTNPVTESYDFPEKIPFSLERGVNLTGKVISRKDKPVADAQVLLIVPRQGLSFMSLTDAESSFRFSDLPIQGTQEVIVKAMNAKGKPAGDIALDPVGSPLPAPALSPPDFPTAATPQPIAVTYDTDYSAKAIQLNEVAVKARKTPPLPRVYKQPDYTVQGKDLQAAMGSNFLISLQGRVPGLEIREAYDPDGFLKLKIYIRGGTSAGFSSSNKNAPLFLVDGVPFEDINQIASISPTSIDRVEVLTRAEPMLGMRGYGGVISIFTKQGAATESTLAEMEPGAKQITLEGFTLPTADRPASVIWLPDLNLSPVGITEGYMPLLPAGSYRFLVEGFTLQGKRVRAASVLIMNE</sequence>
<keyword evidence="2" id="KW-0998">Cell outer membrane</keyword>
<keyword evidence="2" id="KW-0472">Membrane</keyword>
<dbReference type="Gene3D" id="2.60.40.1930">
    <property type="match status" value="1"/>
</dbReference>
<dbReference type="InterPro" id="IPR002890">
    <property type="entry name" value="MG2"/>
</dbReference>
<name>A0A8J3D5T3_9BACT</name>
<keyword evidence="1" id="KW-0732">Signal</keyword>
<feature type="domain" description="TonB-dependent receptor plug" evidence="4">
    <location>
        <begin position="698"/>
        <end position="802"/>
    </location>
</feature>
<comment type="caution">
    <text evidence="5">The sequence shown here is derived from an EMBL/GenBank/DDBJ whole genome shotgun (WGS) entry which is preliminary data.</text>
</comment>
<evidence type="ECO:0000259" key="4">
    <source>
        <dbReference type="Pfam" id="PF07715"/>
    </source>
</evidence>
<keyword evidence="6" id="KW-1185">Reference proteome</keyword>
<dbReference type="RefSeq" id="WP_189563054.1">
    <property type="nucleotide sequence ID" value="NZ_BMXF01000001.1"/>
</dbReference>
<evidence type="ECO:0008006" key="7">
    <source>
        <dbReference type="Google" id="ProtNLM"/>
    </source>
</evidence>
<organism evidence="5 6">
    <name type="scientific">Persicitalea jodogahamensis</name>
    <dbReference type="NCBI Taxonomy" id="402147"/>
    <lineage>
        <taxon>Bacteria</taxon>
        <taxon>Pseudomonadati</taxon>
        <taxon>Bacteroidota</taxon>
        <taxon>Cytophagia</taxon>
        <taxon>Cytophagales</taxon>
        <taxon>Spirosomataceae</taxon>
        <taxon>Persicitalea</taxon>
    </lineage>
</organism>
<evidence type="ECO:0000313" key="5">
    <source>
        <dbReference type="EMBL" id="GHB57027.1"/>
    </source>
</evidence>
<dbReference type="GO" id="GO:0009279">
    <property type="term" value="C:cell outer membrane"/>
    <property type="evidence" value="ECO:0007669"/>
    <property type="project" value="UniProtKB-SubCell"/>
</dbReference>
<evidence type="ECO:0000256" key="2">
    <source>
        <dbReference type="PROSITE-ProRule" id="PRU01360"/>
    </source>
</evidence>
<dbReference type="Pfam" id="PF13715">
    <property type="entry name" value="CarbopepD_reg_2"/>
    <property type="match status" value="1"/>
</dbReference>
<dbReference type="GO" id="GO:0004866">
    <property type="term" value="F:endopeptidase inhibitor activity"/>
    <property type="evidence" value="ECO:0007669"/>
    <property type="project" value="InterPro"/>
</dbReference>
<dbReference type="Gene3D" id="2.170.130.10">
    <property type="entry name" value="TonB-dependent receptor, plug domain"/>
    <property type="match status" value="1"/>
</dbReference>
<gene>
    <name evidence="5" type="ORF">GCM10007390_08060</name>
</gene>
<proteinExistence type="inferred from homology"/>